<dbReference type="AlphaFoldDB" id="A0A1F6UXB6"/>
<evidence type="ECO:0000313" key="3">
    <source>
        <dbReference type="Proteomes" id="UP000182253"/>
    </source>
</evidence>
<dbReference type="Proteomes" id="UP000182253">
    <property type="component" value="Unassembled WGS sequence"/>
</dbReference>
<dbReference type="STRING" id="1801735.A2645_01870"/>
<name>A0A1F6UXB6_9BACT</name>
<sequence length="94" mass="10875">MTLIKKLNIRIFLGIFLAVFCLYLYLVSSITLNIIERKNIENEMKNKASLLSGLELDFLAQDRKINPELAKSLGFEENNRTFFAYRKTLVASLE</sequence>
<evidence type="ECO:0000313" key="2">
    <source>
        <dbReference type="EMBL" id="OGI61914.1"/>
    </source>
</evidence>
<accession>A0A1F6UXB6</accession>
<evidence type="ECO:0000256" key="1">
    <source>
        <dbReference type="SAM" id="Phobius"/>
    </source>
</evidence>
<keyword evidence="1" id="KW-0472">Membrane</keyword>
<proteinExistence type="predicted"/>
<gene>
    <name evidence="2" type="ORF">A2645_01870</name>
</gene>
<reference evidence="2 3" key="1">
    <citation type="journal article" date="2016" name="Nat. Commun.">
        <title>Thousands of microbial genomes shed light on interconnected biogeochemical processes in an aquifer system.</title>
        <authorList>
            <person name="Anantharaman K."/>
            <person name="Brown C.T."/>
            <person name="Hug L.A."/>
            <person name="Sharon I."/>
            <person name="Castelle C.J."/>
            <person name="Probst A.J."/>
            <person name="Thomas B.C."/>
            <person name="Singh A."/>
            <person name="Wilkins M.J."/>
            <person name="Karaoz U."/>
            <person name="Brodie E.L."/>
            <person name="Williams K.H."/>
            <person name="Hubbard S.S."/>
            <person name="Banfield J.F."/>
        </authorList>
    </citation>
    <scope>NUCLEOTIDE SEQUENCE [LARGE SCALE GENOMIC DNA]</scope>
</reference>
<protein>
    <submittedName>
        <fullName evidence="2">Uncharacterized protein</fullName>
    </submittedName>
</protein>
<comment type="caution">
    <text evidence="2">The sequence shown here is derived from an EMBL/GenBank/DDBJ whole genome shotgun (WGS) entry which is preliminary data.</text>
</comment>
<dbReference type="EMBL" id="MFTL01000006">
    <property type="protein sequence ID" value="OGI61914.1"/>
    <property type="molecule type" value="Genomic_DNA"/>
</dbReference>
<organism evidence="2 3">
    <name type="scientific">Candidatus Nomurabacteria bacterium RIFCSPHIGHO2_01_FULL_39_9</name>
    <dbReference type="NCBI Taxonomy" id="1801735"/>
    <lineage>
        <taxon>Bacteria</taxon>
        <taxon>Candidatus Nomuraibacteriota</taxon>
    </lineage>
</organism>
<keyword evidence="1" id="KW-1133">Transmembrane helix</keyword>
<feature type="transmembrane region" description="Helical" evidence="1">
    <location>
        <begin position="12"/>
        <end position="35"/>
    </location>
</feature>
<keyword evidence="1" id="KW-0812">Transmembrane</keyword>